<sequence>MQSDDDGDLFSFSNSQTTGLASRKEITMEPTDPNAASEYESQPRRFLIISPTRSESFVHRFMPLVDRLAIPHAIFSTYVNPCPDAPRTLRTSNDLWHTAEQVLMFLRDSPSAVVPQYDGYLVASFSDHPLVRQLQGLVYPRPVISLIDACMLVGSQLSDNNNSTWGIITTSVTYENQPAIIYENKFVPRNHQLWHHLGGSMLPFVERAPNAVCLANVSQDDISPRRVKSEQEMMHKLAFAWNEVVNTTIRLIRACGGNISAICLGDTALHGSEPWVHAACKMELGPVKGSQVRIFNAFSAGIICLGAVSWNPWPRFPVEVDRSECWHAVKQYRTEAGGDAAATAGRGPVQSASAPPTIH</sequence>
<evidence type="ECO:0000256" key="1">
    <source>
        <dbReference type="ARBA" id="ARBA00038414"/>
    </source>
</evidence>
<dbReference type="InterPro" id="IPR052186">
    <property type="entry name" value="Hydantoin_racemase-like"/>
</dbReference>
<dbReference type="AlphaFoldDB" id="A0AAE0N6N7"/>
<reference evidence="3" key="2">
    <citation type="submission" date="2023-06" db="EMBL/GenBank/DDBJ databases">
        <authorList>
            <consortium name="Lawrence Berkeley National Laboratory"/>
            <person name="Haridas S."/>
            <person name="Hensen N."/>
            <person name="Bonometti L."/>
            <person name="Westerberg I."/>
            <person name="Brannstrom I.O."/>
            <person name="Guillou S."/>
            <person name="Cros-Aarteil S."/>
            <person name="Calhoun S."/>
            <person name="Kuo A."/>
            <person name="Mondo S."/>
            <person name="Pangilinan J."/>
            <person name="Riley R."/>
            <person name="LaButti K."/>
            <person name="Andreopoulos B."/>
            <person name="Lipzen A."/>
            <person name="Chen C."/>
            <person name="Yanf M."/>
            <person name="Daum C."/>
            <person name="Ng V."/>
            <person name="Clum A."/>
            <person name="Steindorff A."/>
            <person name="Ohm R."/>
            <person name="Martin F."/>
            <person name="Silar P."/>
            <person name="Natvig D."/>
            <person name="Lalanne C."/>
            <person name="Gautier V."/>
            <person name="Ament-velasquez S.L."/>
            <person name="Kruys A."/>
            <person name="Hutchinson M.I."/>
            <person name="Powell A.J."/>
            <person name="Barry K."/>
            <person name="Miller A.N."/>
            <person name="Grigoriev I.V."/>
            <person name="Debuchy R."/>
            <person name="Gladieux P."/>
            <person name="Thoren M.H."/>
            <person name="Johannesson H."/>
        </authorList>
    </citation>
    <scope>NUCLEOTIDE SEQUENCE</scope>
    <source>
        <strain evidence="3">CBS 232.78</strain>
    </source>
</reference>
<dbReference type="GO" id="GO:0047661">
    <property type="term" value="F:amino-acid racemase activity"/>
    <property type="evidence" value="ECO:0007669"/>
    <property type="project" value="InterPro"/>
</dbReference>
<feature type="compositionally biased region" description="Polar residues" evidence="2">
    <location>
        <begin position="11"/>
        <end position="20"/>
    </location>
</feature>
<protein>
    <submittedName>
        <fullName evidence="3">Uncharacterized protein</fullName>
    </submittedName>
</protein>
<evidence type="ECO:0000313" key="3">
    <source>
        <dbReference type="EMBL" id="KAK3372118.1"/>
    </source>
</evidence>
<accession>A0AAE0N6N7</accession>
<reference evidence="3" key="1">
    <citation type="journal article" date="2023" name="Mol. Phylogenet. Evol.">
        <title>Genome-scale phylogeny and comparative genomics of the fungal order Sordariales.</title>
        <authorList>
            <person name="Hensen N."/>
            <person name="Bonometti L."/>
            <person name="Westerberg I."/>
            <person name="Brannstrom I.O."/>
            <person name="Guillou S."/>
            <person name="Cros-Aarteil S."/>
            <person name="Calhoun S."/>
            <person name="Haridas S."/>
            <person name="Kuo A."/>
            <person name="Mondo S."/>
            <person name="Pangilinan J."/>
            <person name="Riley R."/>
            <person name="LaButti K."/>
            <person name="Andreopoulos B."/>
            <person name="Lipzen A."/>
            <person name="Chen C."/>
            <person name="Yan M."/>
            <person name="Daum C."/>
            <person name="Ng V."/>
            <person name="Clum A."/>
            <person name="Steindorff A."/>
            <person name="Ohm R.A."/>
            <person name="Martin F."/>
            <person name="Silar P."/>
            <person name="Natvig D.O."/>
            <person name="Lalanne C."/>
            <person name="Gautier V."/>
            <person name="Ament-Velasquez S.L."/>
            <person name="Kruys A."/>
            <person name="Hutchinson M.I."/>
            <person name="Powell A.J."/>
            <person name="Barry K."/>
            <person name="Miller A.N."/>
            <person name="Grigoriev I.V."/>
            <person name="Debuchy R."/>
            <person name="Gladieux P."/>
            <person name="Hiltunen Thoren M."/>
            <person name="Johannesson H."/>
        </authorList>
    </citation>
    <scope>NUCLEOTIDE SEQUENCE</scope>
    <source>
        <strain evidence="3">CBS 232.78</strain>
    </source>
</reference>
<organism evidence="3 4">
    <name type="scientific">Podospora didyma</name>
    <dbReference type="NCBI Taxonomy" id="330526"/>
    <lineage>
        <taxon>Eukaryota</taxon>
        <taxon>Fungi</taxon>
        <taxon>Dikarya</taxon>
        <taxon>Ascomycota</taxon>
        <taxon>Pezizomycotina</taxon>
        <taxon>Sordariomycetes</taxon>
        <taxon>Sordariomycetidae</taxon>
        <taxon>Sordariales</taxon>
        <taxon>Podosporaceae</taxon>
        <taxon>Podospora</taxon>
    </lineage>
</organism>
<feature type="compositionally biased region" description="Polar residues" evidence="2">
    <location>
        <begin position="350"/>
        <end position="359"/>
    </location>
</feature>
<dbReference type="InterPro" id="IPR015942">
    <property type="entry name" value="Asp/Glu/hydantoin_racemase"/>
</dbReference>
<comment type="caution">
    <text evidence="3">The sequence shown here is derived from an EMBL/GenBank/DDBJ whole genome shotgun (WGS) entry which is preliminary data.</text>
</comment>
<keyword evidence="4" id="KW-1185">Reference proteome</keyword>
<feature type="region of interest" description="Disordered" evidence="2">
    <location>
        <begin position="339"/>
        <end position="359"/>
    </location>
</feature>
<evidence type="ECO:0000256" key="2">
    <source>
        <dbReference type="SAM" id="MobiDB-lite"/>
    </source>
</evidence>
<dbReference type="PANTHER" id="PTHR28047">
    <property type="entry name" value="PROTEIN DCG1"/>
    <property type="match status" value="1"/>
</dbReference>
<dbReference type="Pfam" id="PF01177">
    <property type="entry name" value="Asp_Glu_race"/>
    <property type="match status" value="1"/>
</dbReference>
<name>A0AAE0N6N7_9PEZI</name>
<proteinExistence type="inferred from homology"/>
<dbReference type="Proteomes" id="UP001285441">
    <property type="component" value="Unassembled WGS sequence"/>
</dbReference>
<comment type="similarity">
    <text evidence="1">Belongs to the HyuE racemase family.</text>
</comment>
<gene>
    <name evidence="3" type="ORF">B0H63DRAFT_550557</name>
</gene>
<dbReference type="Gene3D" id="3.40.50.12500">
    <property type="match status" value="1"/>
</dbReference>
<dbReference type="InterPro" id="IPR053714">
    <property type="entry name" value="Iso_Racemase_Enz_sf"/>
</dbReference>
<evidence type="ECO:0000313" key="4">
    <source>
        <dbReference type="Proteomes" id="UP001285441"/>
    </source>
</evidence>
<dbReference type="PANTHER" id="PTHR28047:SF5">
    <property type="entry name" value="PROTEIN DCG1"/>
    <property type="match status" value="1"/>
</dbReference>
<feature type="region of interest" description="Disordered" evidence="2">
    <location>
        <begin position="1"/>
        <end position="37"/>
    </location>
</feature>
<dbReference type="EMBL" id="JAULSW010000008">
    <property type="protein sequence ID" value="KAK3372118.1"/>
    <property type="molecule type" value="Genomic_DNA"/>
</dbReference>